<dbReference type="PANTHER" id="PTHR43284:SF1">
    <property type="entry name" value="ASPARAGINE SYNTHETASE"/>
    <property type="match status" value="1"/>
</dbReference>
<dbReference type="OrthoDB" id="129788at2157"/>
<sequence>MSGIFGFFDQNFNENLMNSFLYLIKNTEYCITDKILNHLCLLGELDISGSKVKESTKVDEDDISIVCCGEIYNEGINNLKLEILRLYKEKQLHSLSNFNGSFAAAIYDHKEGKITLVNDRYGLMKLFYYYDNDHFCFSPKMKPLLAICSDKSLRDDSIVDFFTFGYILGDKTFFKNIHQLPSGSILEYSRNQLKITKYWFYEYDENYDSRSSDELISELGTLWQKAIKRRIQKNDRVLIPLSGGLDSRAILAEVLQITSKENIITFTFGHPGSFDFEIGKLVAKNAGVRNIELGVEMDSFESQYNISIEDIEGLIDATPYIALRGYKEMKKYGANIISGYMGGEIMGSHISSEMLDKTLKSELNYIDAKNIIFNKNSIYNLNDIKLLFNQSCIVVDDLEQSFENTLQDLITRKNYDMANFCSLWDYTQRQNKYIMTTLFRYRGSFKNLTPFLDNDLIDFMLKIPPELRFNKHLYTLMLLKTYPKLFEIPTKNSFGLKLKSHKKLKSLKMAILFSKTKINNASSILINKNIFLNKNKNYIDYDDFLRRNFEYNYYIRSMVFKVRERKYFNKEFIENIWKLHMSGKENYSMLFGLLVTFELFYESYVENNDF</sequence>
<dbReference type="InterPro" id="IPR017932">
    <property type="entry name" value="GATase_2_dom"/>
</dbReference>
<proteinExistence type="predicted"/>
<dbReference type="PATRIC" id="fig|1434110.4.peg.199"/>
<organism evidence="3 4">
    <name type="scientific">Methanosarcina horonobensis HB-1 = JCM 15518</name>
    <dbReference type="NCBI Taxonomy" id="1434110"/>
    <lineage>
        <taxon>Archaea</taxon>
        <taxon>Methanobacteriati</taxon>
        <taxon>Methanobacteriota</taxon>
        <taxon>Stenosarchaea group</taxon>
        <taxon>Methanomicrobia</taxon>
        <taxon>Methanosarcinales</taxon>
        <taxon>Methanosarcinaceae</taxon>
        <taxon>Methanosarcina</taxon>
    </lineage>
</organism>
<dbReference type="GeneID" id="24829293"/>
<gene>
    <name evidence="3" type="ORF">MSHOH_0175</name>
</gene>
<dbReference type="KEGG" id="mhor:MSHOH_0175"/>
<dbReference type="PANTHER" id="PTHR43284">
    <property type="entry name" value="ASPARAGINE SYNTHETASE (GLUTAMINE-HYDROLYZING)"/>
    <property type="match status" value="1"/>
</dbReference>
<dbReference type="Gene3D" id="3.60.20.10">
    <property type="entry name" value="Glutamine Phosphoribosylpyrophosphate, subunit 1, domain 1"/>
    <property type="match status" value="1"/>
</dbReference>
<dbReference type="InterPro" id="IPR051786">
    <property type="entry name" value="ASN_synthetase/amidase"/>
</dbReference>
<protein>
    <submittedName>
        <fullName evidence="3">Asparagine synthetase (Glutamine-hydrolyzing)</fullName>
        <ecNumber evidence="3">6.3.5.4</ecNumber>
    </submittedName>
</protein>
<reference evidence="3 4" key="1">
    <citation type="submission" date="2014-07" db="EMBL/GenBank/DDBJ databases">
        <title>Methanogenic archaea and the global carbon cycle.</title>
        <authorList>
            <person name="Henriksen J.R."/>
            <person name="Luke J."/>
            <person name="Reinhart S."/>
            <person name="Benedict M.N."/>
            <person name="Youngblut N.D."/>
            <person name="Metcalf M.E."/>
            <person name="Whitaker R.J."/>
            <person name="Metcalf W.W."/>
        </authorList>
    </citation>
    <scope>NUCLEOTIDE SEQUENCE [LARGE SCALE GENOMIC DNA]</scope>
    <source>
        <strain evidence="3 4">HB-1</strain>
    </source>
</reference>
<evidence type="ECO:0000259" key="2">
    <source>
        <dbReference type="Pfam" id="PF13537"/>
    </source>
</evidence>
<dbReference type="InterPro" id="IPR001962">
    <property type="entry name" value="Asn_synthase"/>
</dbReference>
<dbReference type="AlphaFoldDB" id="A0A0E3SBJ1"/>
<accession>A0A0E3SBJ1</accession>
<dbReference type="Pfam" id="PF00733">
    <property type="entry name" value="Asn_synthase"/>
    <property type="match status" value="1"/>
</dbReference>
<evidence type="ECO:0000313" key="4">
    <source>
        <dbReference type="Proteomes" id="UP000033101"/>
    </source>
</evidence>
<dbReference type="SUPFAM" id="SSF56235">
    <property type="entry name" value="N-terminal nucleophile aminohydrolases (Ntn hydrolases)"/>
    <property type="match status" value="1"/>
</dbReference>
<keyword evidence="4" id="KW-1185">Reference proteome</keyword>
<dbReference type="EC" id="6.3.5.4" evidence="3"/>
<dbReference type="InterPro" id="IPR014729">
    <property type="entry name" value="Rossmann-like_a/b/a_fold"/>
</dbReference>
<dbReference type="InterPro" id="IPR029055">
    <property type="entry name" value="Ntn_hydrolases_N"/>
</dbReference>
<name>A0A0E3SBJ1_9EURY</name>
<keyword evidence="3" id="KW-0436">Ligase</keyword>
<dbReference type="Gene3D" id="3.40.50.620">
    <property type="entry name" value="HUPs"/>
    <property type="match status" value="1"/>
</dbReference>
<dbReference type="GO" id="GO:0006529">
    <property type="term" value="P:asparagine biosynthetic process"/>
    <property type="evidence" value="ECO:0007669"/>
    <property type="project" value="InterPro"/>
</dbReference>
<dbReference type="RefSeq" id="WP_048136733.1">
    <property type="nucleotide sequence ID" value="NZ_CP009516.1"/>
</dbReference>
<feature type="domain" description="Asparagine synthetase" evidence="1">
    <location>
        <begin position="222"/>
        <end position="600"/>
    </location>
</feature>
<dbReference type="STRING" id="1434110.MSHOH_0175"/>
<dbReference type="GO" id="GO:0004066">
    <property type="term" value="F:asparagine synthase (glutamine-hydrolyzing) activity"/>
    <property type="evidence" value="ECO:0007669"/>
    <property type="project" value="UniProtKB-EC"/>
</dbReference>
<dbReference type="HOGENOM" id="CLU_435915_0_0_2"/>
<dbReference type="Pfam" id="PF13537">
    <property type="entry name" value="GATase_7"/>
    <property type="match status" value="1"/>
</dbReference>
<evidence type="ECO:0000313" key="3">
    <source>
        <dbReference type="EMBL" id="AKB76658.1"/>
    </source>
</evidence>
<dbReference type="SUPFAM" id="SSF52402">
    <property type="entry name" value="Adenine nucleotide alpha hydrolases-like"/>
    <property type="match status" value="1"/>
</dbReference>
<feature type="domain" description="Glutamine amidotransferase type-2" evidence="2">
    <location>
        <begin position="83"/>
        <end position="146"/>
    </location>
</feature>
<dbReference type="Proteomes" id="UP000033101">
    <property type="component" value="Chromosome"/>
</dbReference>
<dbReference type="EMBL" id="CP009516">
    <property type="protein sequence ID" value="AKB76658.1"/>
    <property type="molecule type" value="Genomic_DNA"/>
</dbReference>
<evidence type="ECO:0000259" key="1">
    <source>
        <dbReference type="Pfam" id="PF00733"/>
    </source>
</evidence>